<accession>A0AAD4YSQ2</accession>
<proteinExistence type="predicted"/>
<protein>
    <submittedName>
        <fullName evidence="2">Uncharacterized protein</fullName>
    </submittedName>
</protein>
<dbReference type="Proteomes" id="UP001054821">
    <property type="component" value="Chromosome 7"/>
</dbReference>
<gene>
    <name evidence="2" type="ORF">L3X38_039607</name>
</gene>
<evidence type="ECO:0000313" key="2">
    <source>
        <dbReference type="EMBL" id="KAI5319899.1"/>
    </source>
</evidence>
<organism evidence="2 3">
    <name type="scientific">Prunus dulcis</name>
    <name type="common">Almond</name>
    <name type="synonym">Amygdalus dulcis</name>
    <dbReference type="NCBI Taxonomy" id="3755"/>
    <lineage>
        <taxon>Eukaryota</taxon>
        <taxon>Viridiplantae</taxon>
        <taxon>Streptophyta</taxon>
        <taxon>Embryophyta</taxon>
        <taxon>Tracheophyta</taxon>
        <taxon>Spermatophyta</taxon>
        <taxon>Magnoliopsida</taxon>
        <taxon>eudicotyledons</taxon>
        <taxon>Gunneridae</taxon>
        <taxon>Pentapetalae</taxon>
        <taxon>rosids</taxon>
        <taxon>fabids</taxon>
        <taxon>Rosales</taxon>
        <taxon>Rosaceae</taxon>
        <taxon>Amygdaloideae</taxon>
        <taxon>Amygdaleae</taxon>
        <taxon>Prunus</taxon>
    </lineage>
</organism>
<dbReference type="PANTHER" id="PTHR47150">
    <property type="entry name" value="OS12G0169200 PROTEIN"/>
    <property type="match status" value="1"/>
</dbReference>
<reference evidence="2 3" key="1">
    <citation type="journal article" date="2022" name="G3 (Bethesda)">
        <title>Whole-genome sequence and methylome profiling of the almond [Prunus dulcis (Mill.) D.A. Webb] cultivar 'Nonpareil'.</title>
        <authorList>
            <person name="D'Amico-Willman K.M."/>
            <person name="Ouma W.Z."/>
            <person name="Meulia T."/>
            <person name="Sideli G.M."/>
            <person name="Gradziel T.M."/>
            <person name="Fresnedo-Ramirez J."/>
        </authorList>
    </citation>
    <scope>NUCLEOTIDE SEQUENCE [LARGE SCALE GENOMIC DNA]</scope>
    <source>
        <strain evidence="2">Clone GOH B32 T37-40</strain>
    </source>
</reference>
<dbReference type="Pfam" id="PF04827">
    <property type="entry name" value="Plant_tran"/>
    <property type="match status" value="1"/>
</dbReference>
<keyword evidence="1" id="KW-0175">Coiled coil</keyword>
<dbReference type="InterPro" id="IPR006912">
    <property type="entry name" value="Harbinger_derived_prot"/>
</dbReference>
<sequence>MSNFRRVLERQQKEWEEIRRRREEEDRDADEEEEEMLEAAAVCMMNQSSQHHRRRAPNVDRRRESRGKNLLEDYFIPNSLYPVSKFRERYRMQPHLFQKIMHDICNYDTYFIQKHDAVGVLGLIPEQKLTAALRMLAYGASAEQVDEIARMRKSTILECLVRFCDAVKNLYTMEYLRKPTPRDLQRLLQKGEARGFLGMIGSIDCMHWQWKNCPTAWQGEYENRKGQKSIILEAVASFDTWVWHAFFGVAGSQNDLNVLGQSPVFDEVLRGHSPHVTYQINNTVYSGAYYLADGIYPRWTTFVKTIPNPQSEKERSFASFQEGYRKDVERCFGILQARWAIIKGAARMLDEEVLRSIMMTCIILHNMIVEDEYDYDAPEVFEPDPMNTALTRIYERPMGPNGLPMEPEPLLQDGRFNNP</sequence>
<name>A0AAD4YSQ2_PRUDU</name>
<comment type="caution">
    <text evidence="2">The sequence shown here is derived from an EMBL/GenBank/DDBJ whole genome shotgun (WGS) entry which is preliminary data.</text>
</comment>
<feature type="coiled-coil region" evidence="1">
    <location>
        <begin position="5"/>
        <end position="42"/>
    </location>
</feature>
<dbReference type="AlphaFoldDB" id="A0AAD4YSQ2"/>
<evidence type="ECO:0000256" key="1">
    <source>
        <dbReference type="SAM" id="Coils"/>
    </source>
</evidence>
<dbReference type="PANTHER" id="PTHR47150:SF5">
    <property type="entry name" value="OS07G0546750 PROTEIN"/>
    <property type="match status" value="1"/>
</dbReference>
<keyword evidence="3" id="KW-1185">Reference proteome</keyword>
<evidence type="ECO:0000313" key="3">
    <source>
        <dbReference type="Proteomes" id="UP001054821"/>
    </source>
</evidence>
<dbReference type="EMBL" id="JAJFAZ020000007">
    <property type="protein sequence ID" value="KAI5319899.1"/>
    <property type="molecule type" value="Genomic_DNA"/>
</dbReference>